<proteinExistence type="predicted"/>
<evidence type="ECO:0000256" key="1">
    <source>
        <dbReference type="ARBA" id="ARBA00023125"/>
    </source>
</evidence>
<comment type="caution">
    <text evidence="4">The sequence shown here is derived from an EMBL/GenBank/DDBJ whole genome shotgun (WGS) entry which is preliminary data.</text>
</comment>
<feature type="DNA-binding region" description="H-T-H motif" evidence="2">
    <location>
        <begin position="5"/>
        <end position="24"/>
    </location>
</feature>
<dbReference type="InterPro" id="IPR009057">
    <property type="entry name" value="Homeodomain-like_sf"/>
</dbReference>
<keyword evidence="1 2" id="KW-0238">DNA-binding</keyword>
<evidence type="ECO:0000259" key="3">
    <source>
        <dbReference type="PROSITE" id="PS50977"/>
    </source>
</evidence>
<protein>
    <submittedName>
        <fullName evidence="4">TetR/AcrR family transcriptional regulator</fullName>
    </submittedName>
</protein>
<dbReference type="Gene3D" id="1.10.10.60">
    <property type="entry name" value="Homeodomain-like"/>
    <property type="match status" value="1"/>
</dbReference>
<dbReference type="Pfam" id="PF00440">
    <property type="entry name" value="TetR_N"/>
    <property type="match status" value="1"/>
</dbReference>
<dbReference type="EMBL" id="JAGFNP010000002">
    <property type="protein sequence ID" value="MBO3731951.1"/>
    <property type="molecule type" value="Genomic_DNA"/>
</dbReference>
<dbReference type="SUPFAM" id="SSF48498">
    <property type="entry name" value="Tetracyclin repressor-like, C-terminal domain"/>
    <property type="match status" value="1"/>
</dbReference>
<sequence length="172" mass="18285">MAATSLNAVAERAGYSRGAVHGNFDGKDALAAAVAESVVGALGPELQRVLAVPEPSGDRLAAYIRTFLRYCTDHPHAVGALIAVVEYFGRLDPQHYGERAAAALEDLVGLFEDGQRRGEMRAFDARIMAFAVRTVLDNAALQLSGGRADAAELTTEITALFANATREERNPA</sequence>
<dbReference type="Gene3D" id="1.10.357.10">
    <property type="entry name" value="Tetracycline Repressor, domain 2"/>
    <property type="match status" value="1"/>
</dbReference>
<organism evidence="4 5">
    <name type="scientific">Glycomyces niveus</name>
    <dbReference type="NCBI Taxonomy" id="2820287"/>
    <lineage>
        <taxon>Bacteria</taxon>
        <taxon>Bacillati</taxon>
        <taxon>Actinomycetota</taxon>
        <taxon>Actinomycetes</taxon>
        <taxon>Glycomycetales</taxon>
        <taxon>Glycomycetaceae</taxon>
        <taxon>Glycomyces</taxon>
    </lineage>
</organism>
<dbReference type="InterPro" id="IPR036271">
    <property type="entry name" value="Tet_transcr_reg_TetR-rel_C_sf"/>
</dbReference>
<accession>A0ABS3U0G1</accession>
<name>A0ABS3U0G1_9ACTN</name>
<reference evidence="4 5" key="1">
    <citation type="submission" date="2021-03" db="EMBL/GenBank/DDBJ databases">
        <title>Glycomyces sp. nov., a novel actinomycete isolated from soil.</title>
        <authorList>
            <person name="Yang X."/>
            <person name="Xu X."/>
        </authorList>
    </citation>
    <scope>NUCLEOTIDE SEQUENCE [LARGE SCALE GENOMIC DNA]</scope>
    <source>
        <strain evidence="4 5">NEAU-S30</strain>
    </source>
</reference>
<keyword evidence="5" id="KW-1185">Reference proteome</keyword>
<dbReference type="PANTHER" id="PTHR30055">
    <property type="entry name" value="HTH-TYPE TRANSCRIPTIONAL REGULATOR RUTR"/>
    <property type="match status" value="1"/>
</dbReference>
<dbReference type="SUPFAM" id="SSF46689">
    <property type="entry name" value="Homeodomain-like"/>
    <property type="match status" value="1"/>
</dbReference>
<gene>
    <name evidence="4" type="ORF">J5V16_03895</name>
</gene>
<dbReference type="Proteomes" id="UP000681341">
    <property type="component" value="Unassembled WGS sequence"/>
</dbReference>
<dbReference type="PANTHER" id="PTHR30055:SF226">
    <property type="entry name" value="HTH-TYPE TRANSCRIPTIONAL REGULATOR PKSA"/>
    <property type="match status" value="1"/>
</dbReference>
<dbReference type="InterPro" id="IPR001647">
    <property type="entry name" value="HTH_TetR"/>
</dbReference>
<dbReference type="InterPro" id="IPR050109">
    <property type="entry name" value="HTH-type_TetR-like_transc_reg"/>
</dbReference>
<dbReference type="PROSITE" id="PS50977">
    <property type="entry name" value="HTH_TETR_2"/>
    <property type="match status" value="1"/>
</dbReference>
<evidence type="ECO:0000313" key="4">
    <source>
        <dbReference type="EMBL" id="MBO3731951.1"/>
    </source>
</evidence>
<evidence type="ECO:0000313" key="5">
    <source>
        <dbReference type="Proteomes" id="UP000681341"/>
    </source>
</evidence>
<feature type="domain" description="HTH tetR-type" evidence="3">
    <location>
        <begin position="1"/>
        <end position="42"/>
    </location>
</feature>
<evidence type="ECO:0000256" key="2">
    <source>
        <dbReference type="PROSITE-ProRule" id="PRU00335"/>
    </source>
</evidence>